<organism evidence="3 4">
    <name type="scientific">Streptomyces marianii</name>
    <dbReference type="NCBI Taxonomy" id="1817406"/>
    <lineage>
        <taxon>Bacteria</taxon>
        <taxon>Bacillati</taxon>
        <taxon>Actinomycetota</taxon>
        <taxon>Actinomycetes</taxon>
        <taxon>Kitasatosporales</taxon>
        <taxon>Streptomycetaceae</taxon>
        <taxon>Streptomyces</taxon>
    </lineage>
</organism>
<proteinExistence type="predicted"/>
<dbReference type="InterPro" id="IPR036188">
    <property type="entry name" value="FAD/NAD-bd_sf"/>
</dbReference>
<evidence type="ECO:0000313" key="4">
    <source>
        <dbReference type="Proteomes" id="UP000305921"/>
    </source>
</evidence>
<name>A0A5R9E2K9_9ACTN</name>
<dbReference type="GO" id="GO:0005737">
    <property type="term" value="C:cytoplasm"/>
    <property type="evidence" value="ECO:0007669"/>
    <property type="project" value="TreeGrafter"/>
</dbReference>
<dbReference type="PANTHER" id="PTHR13847:SF287">
    <property type="entry name" value="FAD-DEPENDENT OXIDOREDUCTASE DOMAIN-CONTAINING PROTEIN 1"/>
    <property type="match status" value="1"/>
</dbReference>
<evidence type="ECO:0000259" key="2">
    <source>
        <dbReference type="Pfam" id="PF01266"/>
    </source>
</evidence>
<keyword evidence="1" id="KW-0560">Oxidoreductase</keyword>
<gene>
    <name evidence="3" type="ORF">FEF34_04685</name>
</gene>
<keyword evidence="4" id="KW-1185">Reference proteome</keyword>
<protein>
    <submittedName>
        <fullName evidence="3">FAD-binding oxidoreductase</fullName>
    </submittedName>
</protein>
<dbReference type="InterPro" id="IPR006076">
    <property type="entry name" value="FAD-dep_OxRdtase"/>
</dbReference>
<evidence type="ECO:0000313" key="3">
    <source>
        <dbReference type="EMBL" id="TLQ42574.1"/>
    </source>
</evidence>
<dbReference type="EMBL" id="VAWE01000001">
    <property type="protein sequence ID" value="TLQ42574.1"/>
    <property type="molecule type" value="Genomic_DNA"/>
</dbReference>
<dbReference type="Gene3D" id="3.50.50.60">
    <property type="entry name" value="FAD/NAD(P)-binding domain"/>
    <property type="match status" value="1"/>
</dbReference>
<evidence type="ECO:0000256" key="1">
    <source>
        <dbReference type="ARBA" id="ARBA00023002"/>
    </source>
</evidence>
<dbReference type="Proteomes" id="UP000305921">
    <property type="component" value="Unassembled WGS sequence"/>
</dbReference>
<dbReference type="GO" id="GO:0016491">
    <property type="term" value="F:oxidoreductase activity"/>
    <property type="evidence" value="ECO:0007669"/>
    <property type="project" value="UniProtKB-KW"/>
</dbReference>
<dbReference type="OrthoDB" id="3613324at2"/>
<dbReference type="Gene3D" id="3.30.9.10">
    <property type="entry name" value="D-Amino Acid Oxidase, subunit A, domain 2"/>
    <property type="match status" value="1"/>
</dbReference>
<dbReference type="Pfam" id="PF01266">
    <property type="entry name" value="DAO"/>
    <property type="match status" value="1"/>
</dbReference>
<dbReference type="AlphaFoldDB" id="A0A5R9E2K9"/>
<comment type="caution">
    <text evidence="3">The sequence shown here is derived from an EMBL/GenBank/DDBJ whole genome shotgun (WGS) entry which is preliminary data.</text>
</comment>
<dbReference type="SUPFAM" id="SSF51905">
    <property type="entry name" value="FAD/NAD(P)-binding domain"/>
    <property type="match status" value="1"/>
</dbReference>
<dbReference type="PANTHER" id="PTHR13847">
    <property type="entry name" value="SARCOSINE DEHYDROGENASE-RELATED"/>
    <property type="match status" value="1"/>
</dbReference>
<sequence length="345" mass="36986">MKHVDVAVVGAGITGILTARELAARTPTQSIMVVEAGDLAGGASRRSAGLHFPRGATPRARAFAAYSHEYYARLLMDHPSLPIFPVDVSVVAREARATALSEKYLDHACLVRSDGTHPLVNVPADSAVWHGTGCHYADVPALTRLLAGQLRDRVELREGVAVVGLSSNGDSYTLRLSTGGTVRADRVVLAPGPWLHMGPWRELVAPLGARVKKIVALHIDQRPTEEDPVLVFDDEDAFLLPMVQRGFWLFSYTCQEWDVSPDTVSASLSSRNVAEARELLHRYAPRLQAAATAGRVFCDAYSPDGAPLVQALDSAERLVFAGASSGSGYRFAPAMAAAVADLVAR</sequence>
<accession>A0A5R9E2K9</accession>
<reference evidence="3 4" key="1">
    <citation type="submission" date="2019-05" db="EMBL/GenBank/DDBJ databases">
        <title>Streptomyces marianii sp. nov., a novel marine actinomycete from southern coast of India.</title>
        <authorList>
            <person name="Iniyan A.M."/>
            <person name="Wink J."/>
            <person name="Ramprasad E."/>
            <person name="Ramana C.V."/>
            <person name="Bunk B."/>
            <person name="Sproer C."/>
            <person name="Joseph F.-J.R.S."/>
            <person name="Vincent S.G.P."/>
        </authorList>
    </citation>
    <scope>NUCLEOTIDE SEQUENCE [LARGE SCALE GENOMIC DNA]</scope>
    <source>
        <strain evidence="3 4">ICN19</strain>
    </source>
</reference>
<feature type="domain" description="FAD dependent oxidoreductase" evidence="2">
    <location>
        <begin position="5"/>
        <end position="342"/>
    </location>
</feature>